<keyword evidence="1" id="KW-0732">Signal</keyword>
<name>A0A7Z2V9L5_XANCA</name>
<sequence>MSMSVYHLNTSAVFAALLCVSIAGCTSSAQAVSSQQGLPNQRREQSSVACPSKDFNTFLQRYADVADDSVRRRFTDDPLEYEVPTYTVEEVTPSSPATHISKRTGSSRLELFPFRYFKDAKVFDQTVPGAKGPERQSGVGYPISIEATAGDGRRVDFGMEYEMDTYVFKRSRGCWYLTRVINLRD</sequence>
<evidence type="ECO:0008006" key="4">
    <source>
        <dbReference type="Google" id="ProtNLM"/>
    </source>
</evidence>
<accession>A0A7Z2V9L5</accession>
<reference evidence="2 3" key="2">
    <citation type="submission" date="2020-04" db="EMBL/GenBank/DDBJ databases">
        <authorList>
            <person name="Fomenkov A."/>
            <person name="Anton B.P."/>
            <person name="Roberts R.J."/>
        </authorList>
    </citation>
    <scope>NUCLEOTIDE SEQUENCE [LARGE SCALE GENOMIC DNA]</scope>
    <source>
        <strain evidence="2 3">NEB122</strain>
    </source>
</reference>
<dbReference type="EMBL" id="CP051651">
    <property type="protein sequence ID" value="QJD67609.1"/>
    <property type="molecule type" value="Genomic_DNA"/>
</dbReference>
<feature type="signal peptide" evidence="1">
    <location>
        <begin position="1"/>
        <end position="31"/>
    </location>
</feature>
<evidence type="ECO:0000313" key="3">
    <source>
        <dbReference type="Proteomes" id="UP000503498"/>
    </source>
</evidence>
<proteinExistence type="predicted"/>
<dbReference type="Proteomes" id="UP000503498">
    <property type="component" value="Chromosome"/>
</dbReference>
<evidence type="ECO:0000256" key="1">
    <source>
        <dbReference type="SAM" id="SignalP"/>
    </source>
</evidence>
<gene>
    <name evidence="2" type="ORF">HG421_07665</name>
</gene>
<organism evidence="2 3">
    <name type="scientific">Xanthomonas campestris pv. badrii</name>
    <dbReference type="NCBI Taxonomy" id="149696"/>
    <lineage>
        <taxon>Bacteria</taxon>
        <taxon>Pseudomonadati</taxon>
        <taxon>Pseudomonadota</taxon>
        <taxon>Gammaproteobacteria</taxon>
        <taxon>Lysobacterales</taxon>
        <taxon>Lysobacteraceae</taxon>
        <taxon>Xanthomonas</taxon>
    </lineage>
</organism>
<evidence type="ECO:0000313" key="2">
    <source>
        <dbReference type="EMBL" id="QJD67609.1"/>
    </source>
</evidence>
<reference evidence="2 3" key="1">
    <citation type="submission" date="2020-04" db="EMBL/GenBank/DDBJ databases">
        <title>Genome-Wide Identification of 5-Methylcytosine Sites in Bacterial Genomes By High-Throughput Sequencing of MspJI Restriction Fragments.</title>
        <authorList>
            <person name="Wu V."/>
        </authorList>
    </citation>
    <scope>NUCLEOTIDE SEQUENCE [LARGE SCALE GENOMIC DNA]</scope>
    <source>
        <strain evidence="2 3">NEB122</strain>
    </source>
</reference>
<dbReference type="AlphaFoldDB" id="A0A7Z2V9L5"/>
<feature type="chain" id="PRO_5031084405" description="Lipoprotein" evidence="1">
    <location>
        <begin position="32"/>
        <end position="185"/>
    </location>
</feature>
<protein>
    <recommendedName>
        <fullName evidence="4">Lipoprotein</fullName>
    </recommendedName>
</protein>